<dbReference type="NCBIfam" id="NF007399">
    <property type="entry name" value="PRK09928.1"/>
    <property type="match status" value="1"/>
</dbReference>
<protein>
    <submittedName>
        <fullName evidence="10">Choline BCCT transporter BetT</fullName>
    </submittedName>
</protein>
<evidence type="ECO:0000256" key="9">
    <source>
        <dbReference type="SAM" id="Phobius"/>
    </source>
</evidence>
<comment type="subcellular location">
    <subcellularLocation>
        <location evidence="1">Cell membrane</location>
        <topology evidence="1">Multi-pass membrane protein</topology>
    </subcellularLocation>
</comment>
<dbReference type="RefSeq" id="WP_380618852.1">
    <property type="nucleotide sequence ID" value="NZ_JBHSDK010000009.1"/>
</dbReference>
<evidence type="ECO:0000256" key="7">
    <source>
        <dbReference type="ARBA" id="ARBA00023136"/>
    </source>
</evidence>
<evidence type="ECO:0000256" key="1">
    <source>
        <dbReference type="ARBA" id="ARBA00004651"/>
    </source>
</evidence>
<dbReference type="PANTHER" id="PTHR30047">
    <property type="entry name" value="HIGH-AFFINITY CHOLINE TRANSPORT PROTEIN-RELATED"/>
    <property type="match status" value="1"/>
</dbReference>
<keyword evidence="6 9" id="KW-1133">Transmembrane helix</keyword>
<sequence>MTEIDTRSQGEGESPPGEQSKPTVRPAVFYGSALLILAVSLWAIALPDRAAEVLGSVVGWVSHYFGWYYFLTGTLIVIFVLVLALSKFGKVKLGPDHATPDFSVFAWAAMLFAAGIGIDLMFFSVAEPVTQYLLPPTGEGETTEAARQAIVWTLFHYGLTGWAMYTLMGMTLAYFSFRHQLPLTIRSALYPIFGKRVEGRLGDAVDIAAVLGTVFGVAVSLGIGVVQLNFGLHFMFDMPQNVAMQVALIALAVSIATISAVAGIDKGIRRLSELNVILAIGLMLYMLFAEGAVETLNKLVLNVGDYISRFVFLTMDTMAYDQPTEWLNAWTLFFWAWWIAWAPFVGLFLAKISRGRTIRQFVGAAMVIPFLFTLLFLAVFGNAALSRVMGGDTEFGDLTVNFPEQGFYTLLDDYPGVMFVAGLATFVGMLFYVTSADSAAIVLGNFTSDIKEPTQDPNRWMRIFWSVLLGLITMAMLLVDGVTALQNATIIMGLPFSFVLYLVAYGLWKALRVESMRVEAKRASLQGSLSERSRGDVRGVARTWRQRISRAMSYPTKAQVRRYIQATAVPAFQQVSQELQESGVETYLRQTELEASGLPYLELQVDMGEEQHFEYALQPESAKMPAFAMGVVSETEEYWRLEVHLAEGNQGYDVMGYTTTQLISDILDHYEHHLEFLRISRETPGFNPLPQDTTFGEPDLPEEGKH</sequence>
<reference evidence="11" key="1">
    <citation type="journal article" date="2019" name="Int. J. Syst. Evol. Microbiol.">
        <title>The Global Catalogue of Microorganisms (GCM) 10K type strain sequencing project: providing services to taxonomists for standard genome sequencing and annotation.</title>
        <authorList>
            <consortium name="The Broad Institute Genomics Platform"/>
            <consortium name="The Broad Institute Genome Sequencing Center for Infectious Disease"/>
            <person name="Wu L."/>
            <person name="Ma J."/>
        </authorList>
    </citation>
    <scope>NUCLEOTIDE SEQUENCE [LARGE SCALE GENOMIC DNA]</scope>
    <source>
        <strain evidence="11">IBRC-M 10908</strain>
    </source>
</reference>
<evidence type="ECO:0000256" key="2">
    <source>
        <dbReference type="ARBA" id="ARBA00005658"/>
    </source>
</evidence>
<dbReference type="Proteomes" id="UP001595823">
    <property type="component" value="Unassembled WGS sequence"/>
</dbReference>
<comment type="caution">
    <text evidence="10">The sequence shown here is derived from an EMBL/GenBank/DDBJ whole genome shotgun (WGS) entry which is preliminary data.</text>
</comment>
<gene>
    <name evidence="10" type="primary">betT</name>
    <name evidence="10" type="ORF">ACFPET_06285</name>
</gene>
<feature type="transmembrane region" description="Helical" evidence="9">
    <location>
        <begin position="488"/>
        <end position="508"/>
    </location>
</feature>
<evidence type="ECO:0000256" key="6">
    <source>
        <dbReference type="ARBA" id="ARBA00022989"/>
    </source>
</evidence>
<feature type="transmembrane region" description="Helical" evidence="9">
    <location>
        <begin position="65"/>
        <end position="85"/>
    </location>
</feature>
<feature type="region of interest" description="Disordered" evidence="8">
    <location>
        <begin position="682"/>
        <end position="706"/>
    </location>
</feature>
<feature type="transmembrane region" description="Helical" evidence="9">
    <location>
        <begin position="105"/>
        <end position="126"/>
    </location>
</feature>
<evidence type="ECO:0000256" key="4">
    <source>
        <dbReference type="ARBA" id="ARBA00022475"/>
    </source>
</evidence>
<evidence type="ECO:0000256" key="8">
    <source>
        <dbReference type="SAM" id="MobiDB-lite"/>
    </source>
</evidence>
<feature type="transmembrane region" description="Helical" evidence="9">
    <location>
        <begin position="327"/>
        <end position="349"/>
    </location>
</feature>
<dbReference type="PROSITE" id="PS01303">
    <property type="entry name" value="BCCT"/>
    <property type="match status" value="1"/>
</dbReference>
<dbReference type="InterPro" id="IPR000060">
    <property type="entry name" value="BCCT_transptr"/>
</dbReference>
<evidence type="ECO:0000313" key="11">
    <source>
        <dbReference type="Proteomes" id="UP001595823"/>
    </source>
</evidence>
<dbReference type="EMBL" id="JBHSDK010000009">
    <property type="protein sequence ID" value="MFC4334801.1"/>
    <property type="molecule type" value="Genomic_DNA"/>
</dbReference>
<feature type="transmembrane region" description="Helical" evidence="9">
    <location>
        <begin position="154"/>
        <end position="177"/>
    </location>
</feature>
<feature type="transmembrane region" description="Helical" evidence="9">
    <location>
        <begin position="274"/>
        <end position="293"/>
    </location>
</feature>
<feature type="transmembrane region" description="Helical" evidence="9">
    <location>
        <begin position="361"/>
        <end position="385"/>
    </location>
</feature>
<comment type="similarity">
    <text evidence="2">Belongs to the BCCT transporter (TC 2.A.15) family.</text>
</comment>
<organism evidence="10 11">
    <name type="scientific">Salininema proteolyticum</name>
    <dbReference type="NCBI Taxonomy" id="1607685"/>
    <lineage>
        <taxon>Bacteria</taxon>
        <taxon>Bacillati</taxon>
        <taxon>Actinomycetota</taxon>
        <taxon>Actinomycetes</taxon>
        <taxon>Glycomycetales</taxon>
        <taxon>Glycomycetaceae</taxon>
        <taxon>Salininema</taxon>
    </lineage>
</organism>
<accession>A0ABV8TVK6</accession>
<dbReference type="NCBIfam" id="TIGR00842">
    <property type="entry name" value="bcct"/>
    <property type="match status" value="1"/>
</dbReference>
<keyword evidence="3" id="KW-0813">Transport</keyword>
<feature type="transmembrane region" description="Helical" evidence="9">
    <location>
        <begin position="463"/>
        <end position="482"/>
    </location>
</feature>
<evidence type="ECO:0000256" key="3">
    <source>
        <dbReference type="ARBA" id="ARBA00022448"/>
    </source>
</evidence>
<dbReference type="PANTHER" id="PTHR30047:SF7">
    <property type="entry name" value="HIGH-AFFINITY CHOLINE TRANSPORT PROTEIN"/>
    <property type="match status" value="1"/>
</dbReference>
<feature type="region of interest" description="Disordered" evidence="8">
    <location>
        <begin position="1"/>
        <end position="24"/>
    </location>
</feature>
<dbReference type="Pfam" id="PF02028">
    <property type="entry name" value="BCCT"/>
    <property type="match status" value="1"/>
</dbReference>
<proteinExistence type="inferred from homology"/>
<name>A0ABV8TVK6_9ACTN</name>
<evidence type="ECO:0000313" key="10">
    <source>
        <dbReference type="EMBL" id="MFC4334801.1"/>
    </source>
</evidence>
<feature type="transmembrane region" description="Helical" evidence="9">
    <location>
        <begin position="27"/>
        <end position="45"/>
    </location>
</feature>
<keyword evidence="7 9" id="KW-0472">Membrane</keyword>
<evidence type="ECO:0000256" key="5">
    <source>
        <dbReference type="ARBA" id="ARBA00022692"/>
    </source>
</evidence>
<feature type="transmembrane region" description="Helical" evidence="9">
    <location>
        <begin position="205"/>
        <end position="230"/>
    </location>
</feature>
<keyword evidence="5 9" id="KW-0812">Transmembrane</keyword>
<feature type="transmembrane region" description="Helical" evidence="9">
    <location>
        <begin position="242"/>
        <end position="262"/>
    </location>
</feature>
<feature type="compositionally biased region" description="Basic and acidic residues" evidence="8">
    <location>
        <begin position="1"/>
        <end position="10"/>
    </location>
</feature>
<keyword evidence="11" id="KW-1185">Reference proteome</keyword>
<dbReference type="InterPro" id="IPR018093">
    <property type="entry name" value="BCCT_CS"/>
</dbReference>
<keyword evidence="4" id="KW-1003">Cell membrane</keyword>
<feature type="transmembrane region" description="Helical" evidence="9">
    <location>
        <begin position="417"/>
        <end position="443"/>
    </location>
</feature>